<organism evidence="1 2">
    <name type="scientific">Leptospira borgpetersenii serovar Javanica str. UI 09931</name>
    <dbReference type="NCBI Taxonomy" id="1049767"/>
    <lineage>
        <taxon>Bacteria</taxon>
        <taxon>Pseudomonadati</taxon>
        <taxon>Spirochaetota</taxon>
        <taxon>Spirochaetia</taxon>
        <taxon>Leptospirales</taxon>
        <taxon>Leptospiraceae</taxon>
        <taxon>Leptospira</taxon>
    </lineage>
</organism>
<dbReference type="Proteomes" id="UP000014570">
    <property type="component" value="Unassembled WGS sequence"/>
</dbReference>
<dbReference type="AlphaFoldDB" id="A0AAV3JJF8"/>
<protein>
    <submittedName>
        <fullName evidence="1">Uncharacterized protein</fullName>
    </submittedName>
</protein>
<dbReference type="RefSeq" id="WP_002727308.1">
    <property type="nucleotide sequence ID" value="NZ_AHNP02000002.1"/>
</dbReference>
<sequence length="95" mass="10613">MVFGNVWQKSSALYIFHLRGNQKTSGELSRKEGGKLFGSGSRAPIAITLFVKNPDSKNRGQILFHDVGDYLSREDKLQKLIEFKSIQGITEKKAG</sequence>
<evidence type="ECO:0000313" key="1">
    <source>
        <dbReference type="EMBL" id="EPG59746.1"/>
    </source>
</evidence>
<name>A0AAV3JJF8_LEPBO</name>
<reference evidence="1 2" key="1">
    <citation type="submission" date="2013-04" db="EMBL/GenBank/DDBJ databases">
        <authorList>
            <person name="Harkins D.M."/>
            <person name="Durkin A.S."/>
            <person name="Brinkac L.M."/>
            <person name="Haft D.H."/>
            <person name="Selengut J.D."/>
            <person name="Sanka R."/>
            <person name="DePew J."/>
            <person name="Purushe J."/>
            <person name="Chanthongthip A."/>
            <person name="Lattana O."/>
            <person name="Phetsouvanh R."/>
            <person name="Newton P.N."/>
            <person name="Vinetz J.M."/>
            <person name="Sutton G.G."/>
            <person name="Nierman W.C."/>
            <person name="Fouts D.E."/>
        </authorList>
    </citation>
    <scope>NUCLEOTIDE SEQUENCE [LARGE SCALE GENOMIC DNA]</scope>
    <source>
        <strain evidence="1 2">UI 09931</strain>
    </source>
</reference>
<comment type="caution">
    <text evidence="1">The sequence shown here is derived from an EMBL/GenBank/DDBJ whole genome shotgun (WGS) entry which is preliminary data.</text>
</comment>
<accession>A0AAV3JJF8</accession>
<gene>
    <name evidence="1" type="ORF">LEP1GSC103_0938</name>
</gene>
<evidence type="ECO:0000313" key="2">
    <source>
        <dbReference type="Proteomes" id="UP000014570"/>
    </source>
</evidence>
<proteinExistence type="predicted"/>
<dbReference type="EMBL" id="AHNP02000002">
    <property type="protein sequence ID" value="EPG59746.1"/>
    <property type="molecule type" value="Genomic_DNA"/>
</dbReference>
<dbReference type="GeneID" id="61173500"/>